<evidence type="ECO:0008006" key="5">
    <source>
        <dbReference type="Google" id="ProtNLM"/>
    </source>
</evidence>
<feature type="coiled-coil region" evidence="1">
    <location>
        <begin position="77"/>
        <end position="104"/>
    </location>
</feature>
<dbReference type="EMBL" id="FPJE01000012">
    <property type="protein sequence ID" value="SFW57883.1"/>
    <property type="molecule type" value="Genomic_DNA"/>
</dbReference>
<name>A0A1K1QE28_9FLAO</name>
<keyword evidence="2" id="KW-0812">Transmembrane</keyword>
<reference evidence="3 4" key="1">
    <citation type="submission" date="2016-11" db="EMBL/GenBank/DDBJ databases">
        <authorList>
            <person name="Jaros S."/>
            <person name="Januszkiewicz K."/>
            <person name="Wedrychowicz H."/>
        </authorList>
    </citation>
    <scope>NUCLEOTIDE SEQUENCE [LARGE SCALE GENOMIC DNA]</scope>
    <source>
        <strain evidence="3 4">CGMCC 1.12145</strain>
    </source>
</reference>
<dbReference type="AlphaFoldDB" id="A0A1K1QE28"/>
<feature type="transmembrane region" description="Helical" evidence="2">
    <location>
        <begin position="59"/>
        <end position="82"/>
    </location>
</feature>
<evidence type="ECO:0000313" key="3">
    <source>
        <dbReference type="EMBL" id="SFW57883.1"/>
    </source>
</evidence>
<keyword evidence="2" id="KW-0472">Membrane</keyword>
<organism evidence="3 4">
    <name type="scientific">Sinomicrobium oceani</name>
    <dbReference type="NCBI Taxonomy" id="1150368"/>
    <lineage>
        <taxon>Bacteria</taxon>
        <taxon>Pseudomonadati</taxon>
        <taxon>Bacteroidota</taxon>
        <taxon>Flavobacteriia</taxon>
        <taxon>Flavobacteriales</taxon>
        <taxon>Flavobacteriaceae</taxon>
        <taxon>Sinomicrobium</taxon>
    </lineage>
</organism>
<sequence length="107" mass="12576">MEDIHQRINHVNAEMSRYQNQLYGMKKRIPVLILIGTVFAFLFPYLPGRYGRPAMVDTWGYSNAVIFSAVIFAIVYLIGYSMRKNEIEKKLRELKLEKYLIEKDLGE</sequence>
<dbReference type="Proteomes" id="UP000182248">
    <property type="component" value="Unassembled WGS sequence"/>
</dbReference>
<feature type="transmembrane region" description="Helical" evidence="2">
    <location>
        <begin position="29"/>
        <end position="47"/>
    </location>
</feature>
<gene>
    <name evidence="3" type="ORF">SAMN02927921_02488</name>
</gene>
<evidence type="ECO:0000256" key="1">
    <source>
        <dbReference type="SAM" id="Coils"/>
    </source>
</evidence>
<keyword evidence="4" id="KW-1185">Reference proteome</keyword>
<evidence type="ECO:0000256" key="2">
    <source>
        <dbReference type="SAM" id="Phobius"/>
    </source>
</evidence>
<evidence type="ECO:0000313" key="4">
    <source>
        <dbReference type="Proteomes" id="UP000182248"/>
    </source>
</evidence>
<protein>
    <recommendedName>
        <fullName evidence="5">DUF485 domain-containing protein</fullName>
    </recommendedName>
</protein>
<keyword evidence="2" id="KW-1133">Transmembrane helix</keyword>
<keyword evidence="1" id="KW-0175">Coiled coil</keyword>
<accession>A0A1K1QE28</accession>
<proteinExistence type="predicted"/>